<evidence type="ECO:0000256" key="1">
    <source>
        <dbReference type="SAM" id="Phobius"/>
    </source>
</evidence>
<comment type="caution">
    <text evidence="2">The sequence shown here is derived from an EMBL/GenBank/DDBJ whole genome shotgun (WGS) entry which is preliminary data.</text>
</comment>
<dbReference type="Proteomes" id="UP001396334">
    <property type="component" value="Unassembled WGS sequence"/>
</dbReference>
<name>A0ABR2RCD2_9ROSI</name>
<reference evidence="2 3" key="1">
    <citation type="journal article" date="2024" name="G3 (Bethesda)">
        <title>Genome assembly of Hibiscus sabdariffa L. provides insights into metabolisms of medicinal natural products.</title>
        <authorList>
            <person name="Kim T."/>
        </authorList>
    </citation>
    <scope>NUCLEOTIDE SEQUENCE [LARGE SCALE GENOMIC DNA]</scope>
    <source>
        <strain evidence="2">TK-2024</strain>
        <tissue evidence="2">Old leaves</tissue>
    </source>
</reference>
<feature type="transmembrane region" description="Helical" evidence="1">
    <location>
        <begin position="6"/>
        <end position="26"/>
    </location>
</feature>
<keyword evidence="1" id="KW-0472">Membrane</keyword>
<keyword evidence="1" id="KW-1133">Transmembrane helix</keyword>
<protein>
    <recommendedName>
        <fullName evidence="4">Secreted protein</fullName>
    </recommendedName>
</protein>
<accession>A0ABR2RCD2</accession>
<keyword evidence="3" id="KW-1185">Reference proteome</keyword>
<proteinExistence type="predicted"/>
<gene>
    <name evidence="2" type="ORF">V6N11_036853</name>
</gene>
<evidence type="ECO:0008006" key="4">
    <source>
        <dbReference type="Google" id="ProtNLM"/>
    </source>
</evidence>
<keyword evidence="1" id="KW-0812">Transmembrane</keyword>
<organism evidence="2 3">
    <name type="scientific">Hibiscus sabdariffa</name>
    <name type="common">roselle</name>
    <dbReference type="NCBI Taxonomy" id="183260"/>
    <lineage>
        <taxon>Eukaryota</taxon>
        <taxon>Viridiplantae</taxon>
        <taxon>Streptophyta</taxon>
        <taxon>Embryophyta</taxon>
        <taxon>Tracheophyta</taxon>
        <taxon>Spermatophyta</taxon>
        <taxon>Magnoliopsida</taxon>
        <taxon>eudicotyledons</taxon>
        <taxon>Gunneridae</taxon>
        <taxon>Pentapetalae</taxon>
        <taxon>rosids</taxon>
        <taxon>malvids</taxon>
        <taxon>Malvales</taxon>
        <taxon>Malvaceae</taxon>
        <taxon>Malvoideae</taxon>
        <taxon>Hibiscus</taxon>
    </lineage>
</organism>
<sequence length="92" mass="10218">MGLELLWLVVAIAATIVVVGAIMESLRSHRRSLILLLKLSHTAKGSRNPSCAKGEPLFWASKLGRVGLSFEPTWLVGWRADRTKPRPDERQA</sequence>
<evidence type="ECO:0000313" key="2">
    <source>
        <dbReference type="EMBL" id="KAK9010342.1"/>
    </source>
</evidence>
<dbReference type="EMBL" id="JBBPBN010000024">
    <property type="protein sequence ID" value="KAK9010342.1"/>
    <property type="molecule type" value="Genomic_DNA"/>
</dbReference>
<evidence type="ECO:0000313" key="3">
    <source>
        <dbReference type="Proteomes" id="UP001396334"/>
    </source>
</evidence>